<dbReference type="SUPFAM" id="SSF81383">
    <property type="entry name" value="F-box domain"/>
    <property type="match status" value="1"/>
</dbReference>
<dbReference type="GO" id="GO:0031398">
    <property type="term" value="P:positive regulation of protein ubiquitination"/>
    <property type="evidence" value="ECO:0007669"/>
    <property type="project" value="TreeGrafter"/>
</dbReference>
<protein>
    <recommendedName>
        <fullName evidence="1">F-box domain-containing protein</fullName>
    </recommendedName>
</protein>
<dbReference type="SMART" id="SM00256">
    <property type="entry name" value="FBOX"/>
    <property type="match status" value="1"/>
</dbReference>
<dbReference type="AlphaFoldDB" id="A0A9P6SWJ5"/>
<evidence type="ECO:0000313" key="2">
    <source>
        <dbReference type="EMBL" id="KAG0008535.1"/>
    </source>
</evidence>
<accession>A0A9P6SWJ5</accession>
<proteinExistence type="predicted"/>
<evidence type="ECO:0000313" key="3">
    <source>
        <dbReference type="Proteomes" id="UP000703661"/>
    </source>
</evidence>
<feature type="domain" description="F-box" evidence="1">
    <location>
        <begin position="1"/>
        <end position="41"/>
    </location>
</feature>
<feature type="non-terminal residue" evidence="2">
    <location>
        <position position="71"/>
    </location>
</feature>
<dbReference type="PANTHER" id="PTHR20933">
    <property type="entry name" value="F-BOX ONLY PROTEIN 33"/>
    <property type="match status" value="1"/>
</dbReference>
<dbReference type="InterPro" id="IPR001810">
    <property type="entry name" value="F-box_dom"/>
</dbReference>
<gene>
    <name evidence="2" type="ORF">BGZ80_003331</name>
</gene>
<dbReference type="Proteomes" id="UP000703661">
    <property type="component" value="Unassembled WGS sequence"/>
</dbReference>
<evidence type="ECO:0000259" key="1">
    <source>
        <dbReference type="PROSITE" id="PS50181"/>
    </source>
</evidence>
<dbReference type="PANTHER" id="PTHR20933:SF4">
    <property type="entry name" value="F-BOX INVOLVED IN POLYQ PATHOGENESIS, ISOFORM A"/>
    <property type="match status" value="1"/>
</dbReference>
<dbReference type="EMBL" id="JAAAID010001876">
    <property type="protein sequence ID" value="KAG0008535.1"/>
    <property type="molecule type" value="Genomic_DNA"/>
</dbReference>
<dbReference type="InterPro" id="IPR032675">
    <property type="entry name" value="LRR_dom_sf"/>
</dbReference>
<dbReference type="Pfam" id="PF12937">
    <property type="entry name" value="F-box-like"/>
    <property type="match status" value="1"/>
</dbReference>
<sequence length="71" mass="8384">MPREIKIHVFRYLSTFQLVRISRVSRSWRGLAMDGSLWKAIDVTRYYKTIQDNQLRILGTAASGFLRYANF</sequence>
<keyword evidence="3" id="KW-1185">Reference proteome</keyword>
<organism evidence="2 3">
    <name type="scientific">Entomortierella chlamydospora</name>
    <dbReference type="NCBI Taxonomy" id="101097"/>
    <lineage>
        <taxon>Eukaryota</taxon>
        <taxon>Fungi</taxon>
        <taxon>Fungi incertae sedis</taxon>
        <taxon>Mucoromycota</taxon>
        <taxon>Mortierellomycotina</taxon>
        <taxon>Mortierellomycetes</taxon>
        <taxon>Mortierellales</taxon>
        <taxon>Mortierellaceae</taxon>
        <taxon>Entomortierella</taxon>
    </lineage>
</organism>
<comment type="caution">
    <text evidence="2">The sequence shown here is derived from an EMBL/GenBank/DDBJ whole genome shotgun (WGS) entry which is preliminary data.</text>
</comment>
<reference evidence="2" key="1">
    <citation type="journal article" date="2020" name="Fungal Divers.">
        <title>Resolving the Mortierellaceae phylogeny through synthesis of multi-gene phylogenetics and phylogenomics.</title>
        <authorList>
            <person name="Vandepol N."/>
            <person name="Liber J."/>
            <person name="Desiro A."/>
            <person name="Na H."/>
            <person name="Kennedy M."/>
            <person name="Barry K."/>
            <person name="Grigoriev I.V."/>
            <person name="Miller A.N."/>
            <person name="O'Donnell K."/>
            <person name="Stajich J.E."/>
            <person name="Bonito G."/>
        </authorList>
    </citation>
    <scope>NUCLEOTIDE SEQUENCE</scope>
    <source>
        <strain evidence="2">NRRL 2769</strain>
    </source>
</reference>
<name>A0A9P6SWJ5_9FUNG</name>
<dbReference type="Gene3D" id="3.80.10.10">
    <property type="entry name" value="Ribonuclease Inhibitor"/>
    <property type="match status" value="1"/>
</dbReference>
<dbReference type="PROSITE" id="PS50181">
    <property type="entry name" value="FBOX"/>
    <property type="match status" value="1"/>
</dbReference>
<dbReference type="InterPro" id="IPR036047">
    <property type="entry name" value="F-box-like_dom_sf"/>
</dbReference>